<proteinExistence type="predicted"/>
<name>A0A0M0BNK8_9ARCH</name>
<dbReference type="AlphaFoldDB" id="A0A0M0BNK8"/>
<evidence type="ECO:0000313" key="2">
    <source>
        <dbReference type="Proteomes" id="UP000037210"/>
    </source>
</evidence>
<evidence type="ECO:0000313" key="1">
    <source>
        <dbReference type="EMBL" id="KON29911.1"/>
    </source>
</evidence>
<sequence length="92" mass="10914">MEKFRMRLKAFSIRQHGERSQFDIYVSTMPASQLIERSAIDRWIPVRRQIKQLQLVLSYAILCSFLKPSLWMKRYSTHPQTTRNGGWKAVEA</sequence>
<organism evidence="1 2">
    <name type="scientific">miscellaneous Crenarchaeota group-15 archaeon DG-45</name>
    <dbReference type="NCBI Taxonomy" id="1685127"/>
    <lineage>
        <taxon>Archaea</taxon>
        <taxon>Candidatus Bathyarchaeota</taxon>
        <taxon>MCG-15</taxon>
    </lineage>
</organism>
<dbReference type="Proteomes" id="UP000037210">
    <property type="component" value="Unassembled WGS sequence"/>
</dbReference>
<reference evidence="1 2" key="1">
    <citation type="submission" date="2015-06" db="EMBL/GenBank/DDBJ databases">
        <title>New insights into the roles of widespread benthic archaea in carbon and nitrogen cycling.</title>
        <authorList>
            <person name="Lazar C.S."/>
            <person name="Baker B.J."/>
            <person name="Seitz K.W."/>
            <person name="Hyde A.S."/>
            <person name="Dick G.J."/>
            <person name="Hinrichs K.-U."/>
            <person name="Teske A.P."/>
        </authorList>
    </citation>
    <scope>NUCLEOTIDE SEQUENCE [LARGE SCALE GENOMIC DNA]</scope>
    <source>
        <strain evidence="1">DG-45</strain>
    </source>
</reference>
<protein>
    <submittedName>
        <fullName evidence="1">Uncharacterized protein</fullName>
    </submittedName>
</protein>
<gene>
    <name evidence="1" type="ORF">AC482_05130</name>
</gene>
<accession>A0A0M0BNK8</accession>
<dbReference type="EMBL" id="LFWZ01000047">
    <property type="protein sequence ID" value="KON29911.1"/>
    <property type="molecule type" value="Genomic_DNA"/>
</dbReference>
<comment type="caution">
    <text evidence="1">The sequence shown here is derived from an EMBL/GenBank/DDBJ whole genome shotgun (WGS) entry which is preliminary data.</text>
</comment>